<name>A0AA88UZE2_9ASTE</name>
<dbReference type="Proteomes" id="UP001188597">
    <property type="component" value="Unassembled WGS sequence"/>
</dbReference>
<evidence type="ECO:0000313" key="2">
    <source>
        <dbReference type="EMBL" id="KAK2998737.1"/>
    </source>
</evidence>
<accession>A0AA88UZE2</accession>
<reference evidence="2" key="1">
    <citation type="submission" date="2022-12" db="EMBL/GenBank/DDBJ databases">
        <title>Draft genome assemblies for two species of Escallonia (Escalloniales).</title>
        <authorList>
            <person name="Chanderbali A."/>
            <person name="Dervinis C."/>
            <person name="Anghel I."/>
            <person name="Soltis D."/>
            <person name="Soltis P."/>
            <person name="Zapata F."/>
        </authorList>
    </citation>
    <scope>NUCLEOTIDE SEQUENCE</scope>
    <source>
        <strain evidence="2">UCBG64.0493</strain>
        <tissue evidence="2">Leaf</tissue>
    </source>
</reference>
<feature type="transmembrane region" description="Helical" evidence="1">
    <location>
        <begin position="414"/>
        <end position="439"/>
    </location>
</feature>
<proteinExistence type="predicted"/>
<dbReference type="Pfam" id="PF03140">
    <property type="entry name" value="DUF247"/>
    <property type="match status" value="1"/>
</dbReference>
<gene>
    <name evidence="2" type="ORF">RJ639_022929</name>
</gene>
<comment type="caution">
    <text evidence="2">The sequence shown here is derived from an EMBL/GenBank/DDBJ whole genome shotgun (WGS) entry which is preliminary data.</text>
</comment>
<protein>
    <submittedName>
        <fullName evidence="2">Uncharacterized protein</fullName>
    </submittedName>
</protein>
<organism evidence="2 3">
    <name type="scientific">Escallonia herrerae</name>
    <dbReference type="NCBI Taxonomy" id="1293975"/>
    <lineage>
        <taxon>Eukaryota</taxon>
        <taxon>Viridiplantae</taxon>
        <taxon>Streptophyta</taxon>
        <taxon>Embryophyta</taxon>
        <taxon>Tracheophyta</taxon>
        <taxon>Spermatophyta</taxon>
        <taxon>Magnoliopsida</taxon>
        <taxon>eudicotyledons</taxon>
        <taxon>Gunneridae</taxon>
        <taxon>Pentapetalae</taxon>
        <taxon>asterids</taxon>
        <taxon>campanulids</taxon>
        <taxon>Escalloniales</taxon>
        <taxon>Escalloniaceae</taxon>
        <taxon>Escallonia</taxon>
    </lineage>
</organism>
<keyword evidence="1" id="KW-0472">Membrane</keyword>
<dbReference type="InterPro" id="IPR004158">
    <property type="entry name" value="DUF247_pln"/>
</dbReference>
<evidence type="ECO:0000256" key="1">
    <source>
        <dbReference type="SAM" id="Phobius"/>
    </source>
</evidence>
<dbReference type="PANTHER" id="PTHR31170:SF25">
    <property type="entry name" value="BNAA09G04570D PROTEIN"/>
    <property type="match status" value="1"/>
</dbReference>
<keyword evidence="1" id="KW-0812">Transmembrane</keyword>
<evidence type="ECO:0000313" key="3">
    <source>
        <dbReference type="Proteomes" id="UP001188597"/>
    </source>
</evidence>
<dbReference type="AlphaFoldDB" id="A0AA88UZE2"/>
<keyword evidence="3" id="KW-1185">Reference proteome</keyword>
<keyword evidence="1" id="KW-1133">Transmembrane helix</keyword>
<dbReference type="PANTHER" id="PTHR31170">
    <property type="entry name" value="BNAC04G53230D PROTEIN"/>
    <property type="match status" value="1"/>
</dbReference>
<sequence length="443" mass="50884">MRSTMNYFPRGGSDQDLGSRSIASICRVPLGMRRAGEDRARHAYDPKLVSIGPFHNGNPALKLMEEHKSHVISRGLERINRTRLLEANVNQEGAITTDSLAQAIEGLEPRARACYSEAFDIHSEKFRHMMVLDGLFIIEVFDRFRESNGGISWDEAEIDLIFRSRWILPMLMLDLIKLENQLPFFILEKLFDLTHTGNKSFSHTFTYLALYFYASFNPSMPKSCLTDHDSRGIVHLLELFHSVYKPTVNRSPRLDRRHSIGSIRDIQLADITFKRGQRNLLDIIYNRAGQAVLEIPQLLIDYSTGPLLRNLVALEQSTRSVSPYFTSYVNFFAELVNSPQDVEILRRGNVIVSLIGNDEEVATLLSNIRKEVILFERECYLSSVRHMIGERMASVWYQIQGRLKLILLDPFGKYVALLITIAALYLTIIQTIFTFLSYFRPRN</sequence>
<dbReference type="EMBL" id="JAVXUP010003520">
    <property type="protein sequence ID" value="KAK2998737.1"/>
    <property type="molecule type" value="Genomic_DNA"/>
</dbReference>